<dbReference type="Pfam" id="PF00190">
    <property type="entry name" value="Cupin_1"/>
    <property type="match status" value="1"/>
</dbReference>
<name>A0ABY4X8G9_9SPHN</name>
<protein>
    <submittedName>
        <fullName evidence="3">Cupin domain-containing protein</fullName>
    </submittedName>
</protein>
<dbReference type="SUPFAM" id="SSF51182">
    <property type="entry name" value="RmlC-like cupins"/>
    <property type="match status" value="1"/>
</dbReference>
<dbReference type="InterPro" id="IPR006045">
    <property type="entry name" value="Cupin_1"/>
</dbReference>
<feature type="signal peptide" evidence="1">
    <location>
        <begin position="1"/>
        <end position="28"/>
    </location>
</feature>
<accession>A0ABY4X8G9</accession>
<proteinExistence type="predicted"/>
<keyword evidence="4" id="KW-1185">Reference proteome</keyword>
<evidence type="ECO:0000313" key="4">
    <source>
        <dbReference type="Proteomes" id="UP001056937"/>
    </source>
</evidence>
<organism evidence="3 4">
    <name type="scientific">Sphingomonas morindae</name>
    <dbReference type="NCBI Taxonomy" id="1541170"/>
    <lineage>
        <taxon>Bacteria</taxon>
        <taxon>Pseudomonadati</taxon>
        <taxon>Pseudomonadota</taxon>
        <taxon>Alphaproteobacteria</taxon>
        <taxon>Sphingomonadales</taxon>
        <taxon>Sphingomonadaceae</taxon>
        <taxon>Sphingomonas</taxon>
    </lineage>
</organism>
<dbReference type="RefSeq" id="WP_252167042.1">
    <property type="nucleotide sequence ID" value="NZ_CP084930.1"/>
</dbReference>
<dbReference type="EMBL" id="CP084930">
    <property type="protein sequence ID" value="USI73231.1"/>
    <property type="molecule type" value="Genomic_DNA"/>
</dbReference>
<feature type="chain" id="PRO_5046446937" evidence="1">
    <location>
        <begin position="29"/>
        <end position="166"/>
    </location>
</feature>
<dbReference type="InterPro" id="IPR014710">
    <property type="entry name" value="RmlC-like_jellyroll"/>
</dbReference>
<keyword evidence="1" id="KW-0732">Signal</keyword>
<dbReference type="Proteomes" id="UP001056937">
    <property type="component" value="Chromosome 1"/>
</dbReference>
<gene>
    <name evidence="3" type="ORF">LHA26_01765</name>
</gene>
<evidence type="ECO:0000313" key="3">
    <source>
        <dbReference type="EMBL" id="USI73231.1"/>
    </source>
</evidence>
<reference evidence="3" key="1">
    <citation type="journal article" date="2022" name="Toxins">
        <title>Genomic Analysis of Sphingopyxis sp. USTB-05 for Biodegrading Cyanobacterial Hepatotoxins.</title>
        <authorList>
            <person name="Liu C."/>
            <person name="Xu Q."/>
            <person name="Zhao Z."/>
            <person name="Zhang H."/>
            <person name="Liu X."/>
            <person name="Yin C."/>
            <person name="Liu Y."/>
            <person name="Yan H."/>
        </authorList>
    </citation>
    <scope>NUCLEOTIDE SEQUENCE</scope>
    <source>
        <strain evidence="3">NBD5</strain>
    </source>
</reference>
<feature type="domain" description="Cupin type-1" evidence="2">
    <location>
        <begin position="81"/>
        <end position="147"/>
    </location>
</feature>
<evidence type="ECO:0000256" key="1">
    <source>
        <dbReference type="SAM" id="SignalP"/>
    </source>
</evidence>
<dbReference type="Gene3D" id="2.60.120.10">
    <property type="entry name" value="Jelly Rolls"/>
    <property type="match status" value="1"/>
</dbReference>
<sequence>MRSGFGSVAAGRAALALMLAALPGWAGAAPAAGVASEADLQAQIATMERGMKPGQGFAWQPVLRAGETVAALEIWKAPGKPAVHPDEAEYARVVAGAGEILSGGTLVDAATTKPGLVEGSRIEGGTRRALKPGDVFLVPAGAPHWFGVTGGRLVLLGTKIPVAAAH</sequence>
<evidence type="ECO:0000259" key="2">
    <source>
        <dbReference type="Pfam" id="PF00190"/>
    </source>
</evidence>
<dbReference type="InterPro" id="IPR011051">
    <property type="entry name" value="RmlC_Cupin_sf"/>
</dbReference>